<dbReference type="InterPro" id="IPR010998">
    <property type="entry name" value="Integrase_recombinase_N"/>
</dbReference>
<dbReference type="Proteomes" id="UP000570851">
    <property type="component" value="Unassembled WGS sequence"/>
</dbReference>
<dbReference type="PROSITE" id="PS51898">
    <property type="entry name" value="TYR_RECOMBINASE"/>
    <property type="match status" value="1"/>
</dbReference>
<protein>
    <submittedName>
        <fullName evidence="5">Tyrosine-type recombinase/integrase</fullName>
    </submittedName>
</protein>
<dbReference type="Pfam" id="PF00589">
    <property type="entry name" value="Phage_integrase"/>
    <property type="match status" value="1"/>
</dbReference>
<evidence type="ECO:0000313" key="6">
    <source>
        <dbReference type="Proteomes" id="UP000570851"/>
    </source>
</evidence>
<sequence>MVNGAKTPTGKAKKGQVVVRIDSSSVKACFPRSYFADGKQIKLGTGINPDDWEATAAKLQRRLQLELEDGKLSTNEGIFNLGRYQEILEEYGLRAKLRLVRDVSATSSSDEIPPKPQLSLLEVWDMYCEYRKPGLRESTYKNLYQTLYRNFIKLAIEATKSEDALKIRNWLIENRNTKSTKQILINLSKAYQLGIKNKLLTHNPYDGLADEITTKGAKGKKQNEVSSDNDVLDQSKAYTWDEVQAILDLVKYEYTHYYNFIKFKFLTGCRTGEAVAFMWCDIEWDKERILIRRTYEPRTRKFYPLKNDSSYKGELIRRFPIIRDGELWKLLQSIPEGQDNDVVFTTKNGKIINDANFGHIWRGTHNQQGIIPQLIEQGKLSKYLSPYNTRHTFITHQVFDLGQDEKIVAKWCGHNIDVSNKHYQDVAIFAEKTNPDLPANQQSIQQTELDILKEQLRQQQELINKLLAEKETK</sequence>
<evidence type="ECO:0000259" key="4">
    <source>
        <dbReference type="PROSITE" id="PS51898"/>
    </source>
</evidence>
<comment type="similarity">
    <text evidence="1">Belongs to the 'phage' integrase family.</text>
</comment>
<dbReference type="InterPro" id="IPR011010">
    <property type="entry name" value="DNA_brk_join_enz"/>
</dbReference>
<dbReference type="EMBL" id="JACKZP010000066">
    <property type="protein sequence ID" value="MBC1303536.1"/>
    <property type="molecule type" value="Genomic_DNA"/>
</dbReference>
<keyword evidence="2" id="KW-0238">DNA-binding</keyword>
<comment type="caution">
    <text evidence="5">The sequence shown here is derived from an EMBL/GenBank/DDBJ whole genome shotgun (WGS) entry which is preliminary data.</text>
</comment>
<feature type="domain" description="Tyr recombinase" evidence="4">
    <location>
        <begin position="233"/>
        <end position="437"/>
    </location>
</feature>
<dbReference type="PANTHER" id="PTHR30349:SF41">
    <property type="entry name" value="INTEGRASE_RECOMBINASE PROTEIN MJ0367-RELATED"/>
    <property type="match status" value="1"/>
</dbReference>
<proteinExistence type="inferred from homology"/>
<keyword evidence="3" id="KW-0233">DNA recombination</keyword>
<dbReference type="GeneID" id="58722629"/>
<organism evidence="5 6">
    <name type="scientific">Trichormus variabilis N2B</name>
    <dbReference type="NCBI Taxonomy" id="2681315"/>
    <lineage>
        <taxon>Bacteria</taxon>
        <taxon>Bacillati</taxon>
        <taxon>Cyanobacteriota</taxon>
        <taxon>Cyanophyceae</taxon>
        <taxon>Nostocales</taxon>
        <taxon>Nostocaceae</taxon>
        <taxon>Trichormus</taxon>
    </lineage>
</organism>
<dbReference type="InterPro" id="IPR013762">
    <property type="entry name" value="Integrase-like_cat_sf"/>
</dbReference>
<evidence type="ECO:0000256" key="2">
    <source>
        <dbReference type="ARBA" id="ARBA00023125"/>
    </source>
</evidence>
<accession>A0ABR6SBH0</accession>
<gene>
    <name evidence="5" type="ORF">GNE12_16620</name>
</gene>
<dbReference type="PANTHER" id="PTHR30349">
    <property type="entry name" value="PHAGE INTEGRASE-RELATED"/>
    <property type="match status" value="1"/>
</dbReference>
<dbReference type="Gene3D" id="1.10.150.130">
    <property type="match status" value="1"/>
</dbReference>
<evidence type="ECO:0000256" key="1">
    <source>
        <dbReference type="ARBA" id="ARBA00008857"/>
    </source>
</evidence>
<name>A0ABR6SBH0_ANAVA</name>
<dbReference type="RefSeq" id="WP_011321706.1">
    <property type="nucleotide sequence ID" value="NZ_JACKZP010000066.1"/>
</dbReference>
<reference evidence="5 6" key="1">
    <citation type="submission" date="2019-11" db="EMBL/GenBank/DDBJ databases">
        <title>Comparison of genomes from free-living endosymbiotic cyanobacteria isolated from Azolla.</title>
        <authorList>
            <person name="Thiel T."/>
            <person name="Pratte B."/>
        </authorList>
    </citation>
    <scope>NUCLEOTIDE SEQUENCE [LARGE SCALE GENOMIC DNA]</scope>
    <source>
        <strain evidence="5 6">N2B</strain>
    </source>
</reference>
<evidence type="ECO:0000256" key="3">
    <source>
        <dbReference type="ARBA" id="ARBA00023172"/>
    </source>
</evidence>
<dbReference type="Gene3D" id="1.10.443.10">
    <property type="entry name" value="Intergrase catalytic core"/>
    <property type="match status" value="1"/>
</dbReference>
<evidence type="ECO:0000313" key="5">
    <source>
        <dbReference type="EMBL" id="MBC1303536.1"/>
    </source>
</evidence>
<keyword evidence="6" id="KW-1185">Reference proteome</keyword>
<dbReference type="InterPro" id="IPR002104">
    <property type="entry name" value="Integrase_catalytic"/>
</dbReference>
<dbReference type="SUPFAM" id="SSF56349">
    <property type="entry name" value="DNA breaking-rejoining enzymes"/>
    <property type="match status" value="1"/>
</dbReference>
<dbReference type="InterPro" id="IPR050090">
    <property type="entry name" value="Tyrosine_recombinase_XerCD"/>
</dbReference>